<evidence type="ECO:0000256" key="3">
    <source>
        <dbReference type="ARBA" id="ARBA00005201"/>
    </source>
</evidence>
<comment type="catalytic activity">
    <reaction evidence="14 15">
        <text>FMN + ATP + H(+) = FAD + diphosphate</text>
        <dbReference type="Rhea" id="RHEA:17237"/>
        <dbReference type="ChEBI" id="CHEBI:15378"/>
        <dbReference type="ChEBI" id="CHEBI:30616"/>
        <dbReference type="ChEBI" id="CHEBI:33019"/>
        <dbReference type="ChEBI" id="CHEBI:57692"/>
        <dbReference type="ChEBI" id="CHEBI:58210"/>
        <dbReference type="EC" id="2.7.7.2"/>
    </reaction>
</comment>
<evidence type="ECO:0000256" key="14">
    <source>
        <dbReference type="ARBA" id="ARBA00049494"/>
    </source>
</evidence>
<evidence type="ECO:0000256" key="7">
    <source>
        <dbReference type="ARBA" id="ARBA00022695"/>
    </source>
</evidence>
<comment type="catalytic activity">
    <reaction evidence="13 15">
        <text>riboflavin + ATP = FMN + ADP + H(+)</text>
        <dbReference type="Rhea" id="RHEA:14357"/>
        <dbReference type="ChEBI" id="CHEBI:15378"/>
        <dbReference type="ChEBI" id="CHEBI:30616"/>
        <dbReference type="ChEBI" id="CHEBI:57986"/>
        <dbReference type="ChEBI" id="CHEBI:58210"/>
        <dbReference type="ChEBI" id="CHEBI:456216"/>
        <dbReference type="EC" id="2.7.1.26"/>
    </reaction>
</comment>
<dbReference type="CDD" id="cd02064">
    <property type="entry name" value="FAD_synthetase_N"/>
    <property type="match status" value="1"/>
</dbReference>
<dbReference type="SMART" id="SM00904">
    <property type="entry name" value="Flavokinase"/>
    <property type="match status" value="1"/>
</dbReference>
<evidence type="ECO:0000256" key="4">
    <source>
        <dbReference type="ARBA" id="ARBA00022630"/>
    </source>
</evidence>
<dbReference type="Proteomes" id="UP000254280">
    <property type="component" value="Unassembled WGS sequence"/>
</dbReference>
<dbReference type="InterPro" id="IPR023465">
    <property type="entry name" value="Riboflavin_kinase_dom_sf"/>
</dbReference>
<dbReference type="GO" id="GO:0009398">
    <property type="term" value="P:FMN biosynthetic process"/>
    <property type="evidence" value="ECO:0007669"/>
    <property type="project" value="UniProtKB-UniRule"/>
</dbReference>
<keyword evidence="11 15" id="KW-0067">ATP-binding</keyword>
<dbReference type="Gene3D" id="2.40.30.30">
    <property type="entry name" value="Riboflavin kinase-like"/>
    <property type="match status" value="1"/>
</dbReference>
<keyword evidence="5 15" id="KW-0288">FMN</keyword>
<accession>A0A379B5C7</accession>
<dbReference type="EMBL" id="UGSS01000002">
    <property type="protein sequence ID" value="SUB33835.1"/>
    <property type="molecule type" value="Genomic_DNA"/>
</dbReference>
<keyword evidence="8 15" id="KW-0547">Nucleotide-binding</keyword>
<evidence type="ECO:0000256" key="11">
    <source>
        <dbReference type="ARBA" id="ARBA00022840"/>
    </source>
</evidence>
<proteinExistence type="inferred from homology"/>
<dbReference type="NCBIfam" id="NF004162">
    <property type="entry name" value="PRK05627.1-5"/>
    <property type="match status" value="1"/>
</dbReference>
<dbReference type="EC" id="2.7.1.26" evidence="15"/>
<dbReference type="NCBIfam" id="NF004159">
    <property type="entry name" value="PRK05627.1-2"/>
    <property type="match status" value="1"/>
</dbReference>
<evidence type="ECO:0000256" key="12">
    <source>
        <dbReference type="ARBA" id="ARBA00023268"/>
    </source>
</evidence>
<evidence type="ECO:0000256" key="15">
    <source>
        <dbReference type="PIRNR" id="PIRNR004491"/>
    </source>
</evidence>
<dbReference type="PANTHER" id="PTHR22749:SF6">
    <property type="entry name" value="RIBOFLAVIN KINASE"/>
    <property type="match status" value="1"/>
</dbReference>
<keyword evidence="12" id="KW-0511">Multifunctional enzyme</keyword>
<dbReference type="Gene3D" id="3.40.50.620">
    <property type="entry name" value="HUPs"/>
    <property type="match status" value="1"/>
</dbReference>
<keyword evidence="18" id="KW-1185">Reference proteome</keyword>
<protein>
    <recommendedName>
        <fullName evidence="15">Riboflavin biosynthesis protein</fullName>
    </recommendedName>
    <domain>
        <recommendedName>
            <fullName evidence="15">Riboflavin kinase</fullName>
            <ecNumber evidence="15">2.7.1.26</ecNumber>
        </recommendedName>
        <alternativeName>
            <fullName evidence="15">Flavokinase</fullName>
        </alternativeName>
    </domain>
    <domain>
        <recommendedName>
            <fullName evidence="15">FMN adenylyltransferase</fullName>
            <ecNumber evidence="15">2.7.7.2</ecNumber>
        </recommendedName>
        <alternativeName>
            <fullName evidence="15">FAD pyrophosphorylase</fullName>
        </alternativeName>
        <alternativeName>
            <fullName evidence="15">FAD synthase</fullName>
        </alternativeName>
    </domain>
</protein>
<evidence type="ECO:0000256" key="9">
    <source>
        <dbReference type="ARBA" id="ARBA00022777"/>
    </source>
</evidence>
<dbReference type="GO" id="GO:0008531">
    <property type="term" value="F:riboflavin kinase activity"/>
    <property type="evidence" value="ECO:0007669"/>
    <property type="project" value="UniProtKB-UniRule"/>
</dbReference>
<keyword evidence="4 15" id="KW-0285">Flavoprotein</keyword>
<feature type="domain" description="Riboflavin kinase" evidence="16">
    <location>
        <begin position="185"/>
        <end position="311"/>
    </location>
</feature>
<dbReference type="FunFam" id="3.40.50.620:FF:000021">
    <property type="entry name" value="Riboflavin biosynthesis protein"/>
    <property type="match status" value="1"/>
</dbReference>
<keyword evidence="10 15" id="KW-0274">FAD</keyword>
<dbReference type="OrthoDB" id="9803667at2"/>
<dbReference type="GO" id="GO:0003919">
    <property type="term" value="F:FMN adenylyltransferase activity"/>
    <property type="evidence" value="ECO:0007669"/>
    <property type="project" value="UniProtKB-UniRule"/>
</dbReference>
<evidence type="ECO:0000256" key="8">
    <source>
        <dbReference type="ARBA" id="ARBA00022741"/>
    </source>
</evidence>
<evidence type="ECO:0000256" key="13">
    <source>
        <dbReference type="ARBA" id="ARBA00047880"/>
    </source>
</evidence>
<evidence type="ECO:0000256" key="2">
    <source>
        <dbReference type="ARBA" id="ARBA00004726"/>
    </source>
</evidence>
<dbReference type="NCBIfam" id="TIGR00083">
    <property type="entry name" value="ribF"/>
    <property type="match status" value="1"/>
</dbReference>
<dbReference type="InterPro" id="IPR002606">
    <property type="entry name" value="Riboflavin_kinase_bac"/>
</dbReference>
<organism evidence="17 18">
    <name type="scientific">[Pasteurella] mairii</name>
    <dbReference type="NCBI Taxonomy" id="757"/>
    <lineage>
        <taxon>Bacteria</taxon>
        <taxon>Pseudomonadati</taxon>
        <taxon>Pseudomonadota</taxon>
        <taxon>Gammaproteobacteria</taxon>
        <taxon>Pasteurellales</taxon>
        <taxon>Pasteurellaceae</taxon>
    </lineage>
</organism>
<keyword evidence="7 15" id="KW-0548">Nucleotidyltransferase</keyword>
<evidence type="ECO:0000313" key="17">
    <source>
        <dbReference type="EMBL" id="SUB33835.1"/>
    </source>
</evidence>
<dbReference type="Pfam" id="PF01687">
    <property type="entry name" value="Flavokinase"/>
    <property type="match status" value="1"/>
</dbReference>
<evidence type="ECO:0000313" key="18">
    <source>
        <dbReference type="Proteomes" id="UP000254280"/>
    </source>
</evidence>
<dbReference type="SUPFAM" id="SSF82114">
    <property type="entry name" value="Riboflavin kinase-like"/>
    <property type="match status" value="1"/>
</dbReference>
<keyword evidence="9 15" id="KW-0418">Kinase</keyword>
<dbReference type="InterPro" id="IPR015864">
    <property type="entry name" value="FAD_synthase"/>
</dbReference>
<dbReference type="UniPathway" id="UPA00277">
    <property type="reaction ID" value="UER00407"/>
</dbReference>
<gene>
    <name evidence="17" type="primary">ribF</name>
    <name evidence="17" type="ORF">NCTC10699_01466</name>
</gene>
<dbReference type="NCBIfam" id="TIGR00125">
    <property type="entry name" value="cyt_tran_rel"/>
    <property type="match status" value="1"/>
</dbReference>
<comment type="similarity">
    <text evidence="15">Belongs to the ribF family.</text>
</comment>
<dbReference type="PIRSF" id="PIRSF004491">
    <property type="entry name" value="FAD_Synth"/>
    <property type="match status" value="1"/>
</dbReference>
<dbReference type="GO" id="GO:0005524">
    <property type="term" value="F:ATP binding"/>
    <property type="evidence" value="ECO:0007669"/>
    <property type="project" value="UniProtKB-UniRule"/>
</dbReference>
<evidence type="ECO:0000259" key="16">
    <source>
        <dbReference type="SMART" id="SM00904"/>
    </source>
</evidence>
<comment type="pathway">
    <text evidence="2 15">Cofactor biosynthesis; FAD biosynthesis; FAD from FMN: step 1/1.</text>
</comment>
<dbReference type="EC" id="2.7.7.2" evidence="15"/>
<comment type="function">
    <text evidence="1">Catalyzes the phosphorylation of riboflavin to FMN followed by the adenylation of FMN to FAD.</text>
</comment>
<name>A0A379B5C7_9PAST</name>
<evidence type="ECO:0000256" key="1">
    <source>
        <dbReference type="ARBA" id="ARBA00002121"/>
    </source>
</evidence>
<comment type="pathway">
    <text evidence="3 15">Cofactor biosynthesis; FMN biosynthesis; FMN from riboflavin (ATP route): step 1/1.</text>
</comment>
<dbReference type="GO" id="GO:0009231">
    <property type="term" value="P:riboflavin biosynthetic process"/>
    <property type="evidence" value="ECO:0007669"/>
    <property type="project" value="InterPro"/>
</dbReference>
<evidence type="ECO:0000256" key="6">
    <source>
        <dbReference type="ARBA" id="ARBA00022679"/>
    </source>
</evidence>
<evidence type="ECO:0000256" key="5">
    <source>
        <dbReference type="ARBA" id="ARBA00022643"/>
    </source>
</evidence>
<dbReference type="Pfam" id="PF06574">
    <property type="entry name" value="FAD_syn"/>
    <property type="match status" value="1"/>
</dbReference>
<dbReference type="NCBIfam" id="NF004160">
    <property type="entry name" value="PRK05627.1-3"/>
    <property type="match status" value="1"/>
</dbReference>
<dbReference type="AlphaFoldDB" id="A0A379B5C7"/>
<sequence length="317" mass="35933">MQLIRSFQRLPAIFHEQGCALTVGNFDGVHLGHQQILRHLRQKADELALPMVVMLFEPQPREYFLADKAPARLMRLRDKLHYLAQAGVDYVFCIKFNRTFAVQRATDFISDCLVAQLNVKFLSIGDDFRFGAGREGDFALLQRAGKKYGFEVEDNCSLCLDMQRISSTAIRQALAEDNLALAATLLGKPYCIYGRVVHGNKLGRTIGFPTANIRLQRQVNPIKGVYAVKIQLDDGRQFTGVANVGKRPTLNGIKHIQLLEVHLFDFSQNLYGQNLQIEFCHKLRNEIKFASFEALKQQIEQDVIVAKAYFATKLAEK</sequence>
<reference evidence="17 18" key="1">
    <citation type="submission" date="2018-06" db="EMBL/GenBank/DDBJ databases">
        <authorList>
            <consortium name="Pathogen Informatics"/>
            <person name="Doyle S."/>
        </authorList>
    </citation>
    <scope>NUCLEOTIDE SEQUENCE [LARGE SCALE GENOMIC DNA]</scope>
    <source>
        <strain evidence="17 18">NCTC10699</strain>
    </source>
</reference>
<dbReference type="InterPro" id="IPR023468">
    <property type="entry name" value="Riboflavin_kinase"/>
</dbReference>
<dbReference type="NCBIfam" id="NF004163">
    <property type="entry name" value="PRK05627.1-6"/>
    <property type="match status" value="1"/>
</dbReference>
<dbReference type="InterPro" id="IPR015865">
    <property type="entry name" value="Riboflavin_kinase_bac/euk"/>
</dbReference>
<dbReference type="SUPFAM" id="SSF52374">
    <property type="entry name" value="Nucleotidylyl transferase"/>
    <property type="match status" value="1"/>
</dbReference>
<dbReference type="UniPathway" id="UPA00276">
    <property type="reaction ID" value="UER00406"/>
</dbReference>
<dbReference type="PANTHER" id="PTHR22749">
    <property type="entry name" value="RIBOFLAVIN KINASE/FMN ADENYLYLTRANSFERASE"/>
    <property type="match status" value="1"/>
</dbReference>
<dbReference type="InterPro" id="IPR004821">
    <property type="entry name" value="Cyt_trans-like"/>
</dbReference>
<dbReference type="GO" id="GO:0006747">
    <property type="term" value="P:FAD biosynthetic process"/>
    <property type="evidence" value="ECO:0007669"/>
    <property type="project" value="UniProtKB-UniRule"/>
</dbReference>
<dbReference type="InterPro" id="IPR014729">
    <property type="entry name" value="Rossmann-like_a/b/a_fold"/>
</dbReference>
<keyword evidence="6 15" id="KW-0808">Transferase</keyword>
<evidence type="ECO:0000256" key="10">
    <source>
        <dbReference type="ARBA" id="ARBA00022827"/>
    </source>
</evidence>